<gene>
    <name evidence="1" type="ORF">HPB49_002758</name>
</gene>
<reference evidence="1" key="1">
    <citation type="submission" date="2020-05" db="EMBL/GenBank/DDBJ databases">
        <title>Large-scale comparative analyses of tick genomes elucidate their genetic diversity and vector capacities.</title>
        <authorList>
            <person name="Jia N."/>
            <person name="Wang J."/>
            <person name="Shi W."/>
            <person name="Du L."/>
            <person name="Sun Y."/>
            <person name="Zhan W."/>
            <person name="Jiang J."/>
            <person name="Wang Q."/>
            <person name="Zhang B."/>
            <person name="Ji P."/>
            <person name="Sakyi L.B."/>
            <person name="Cui X."/>
            <person name="Yuan T."/>
            <person name="Jiang B."/>
            <person name="Yang W."/>
            <person name="Lam T.T.-Y."/>
            <person name="Chang Q."/>
            <person name="Ding S."/>
            <person name="Wang X."/>
            <person name="Zhu J."/>
            <person name="Ruan X."/>
            <person name="Zhao L."/>
            <person name="Wei J."/>
            <person name="Que T."/>
            <person name="Du C."/>
            <person name="Cheng J."/>
            <person name="Dai P."/>
            <person name="Han X."/>
            <person name="Huang E."/>
            <person name="Gao Y."/>
            <person name="Liu J."/>
            <person name="Shao H."/>
            <person name="Ye R."/>
            <person name="Li L."/>
            <person name="Wei W."/>
            <person name="Wang X."/>
            <person name="Wang C."/>
            <person name="Yang T."/>
            <person name="Huo Q."/>
            <person name="Li W."/>
            <person name="Guo W."/>
            <person name="Chen H."/>
            <person name="Zhou L."/>
            <person name="Ni X."/>
            <person name="Tian J."/>
            <person name="Zhou Y."/>
            <person name="Sheng Y."/>
            <person name="Liu T."/>
            <person name="Pan Y."/>
            <person name="Xia L."/>
            <person name="Li J."/>
            <person name="Zhao F."/>
            <person name="Cao W."/>
        </authorList>
    </citation>
    <scope>NUCLEOTIDE SEQUENCE</scope>
    <source>
        <strain evidence="1">Dsil-2018</strain>
    </source>
</reference>
<dbReference type="Proteomes" id="UP000821865">
    <property type="component" value="Chromosome 2"/>
</dbReference>
<dbReference type="EMBL" id="CM023471">
    <property type="protein sequence ID" value="KAH7964993.1"/>
    <property type="molecule type" value="Genomic_DNA"/>
</dbReference>
<comment type="caution">
    <text evidence="1">The sequence shown here is derived from an EMBL/GenBank/DDBJ whole genome shotgun (WGS) entry which is preliminary data.</text>
</comment>
<sequence length="127" mass="14746">MNNVQNLCPVAMDGANCRPRKEQDEEKVKYSRAENVTLASMTHSVKNLPPYSSFFNPIEEMFSKFKWHVKAFLSERHQEVLTTPPGMTKKDHRRAMLNEAAVHSMQRVQSADCASYDQHTFSFWMPH</sequence>
<proteinExistence type="predicted"/>
<keyword evidence="2" id="KW-1185">Reference proteome</keyword>
<name>A0ACB8DAG6_DERSI</name>
<accession>A0ACB8DAG6</accession>
<organism evidence="1 2">
    <name type="scientific">Dermacentor silvarum</name>
    <name type="common">Tick</name>
    <dbReference type="NCBI Taxonomy" id="543639"/>
    <lineage>
        <taxon>Eukaryota</taxon>
        <taxon>Metazoa</taxon>
        <taxon>Ecdysozoa</taxon>
        <taxon>Arthropoda</taxon>
        <taxon>Chelicerata</taxon>
        <taxon>Arachnida</taxon>
        <taxon>Acari</taxon>
        <taxon>Parasitiformes</taxon>
        <taxon>Ixodida</taxon>
        <taxon>Ixodoidea</taxon>
        <taxon>Ixodidae</taxon>
        <taxon>Rhipicephalinae</taxon>
        <taxon>Dermacentor</taxon>
    </lineage>
</organism>
<protein>
    <submittedName>
        <fullName evidence="1">Uncharacterized protein</fullName>
    </submittedName>
</protein>
<evidence type="ECO:0000313" key="2">
    <source>
        <dbReference type="Proteomes" id="UP000821865"/>
    </source>
</evidence>
<evidence type="ECO:0000313" key="1">
    <source>
        <dbReference type="EMBL" id="KAH7964993.1"/>
    </source>
</evidence>